<proteinExistence type="inferred from homology"/>
<name>A0A7X4H217_9BURK</name>
<evidence type="ECO:0000256" key="7">
    <source>
        <dbReference type="ARBA" id="ARBA00023065"/>
    </source>
</evidence>
<dbReference type="PROSITE" id="PS51318">
    <property type="entry name" value="TAT"/>
    <property type="match status" value="1"/>
</dbReference>
<evidence type="ECO:0000256" key="3">
    <source>
        <dbReference type="ARBA" id="ARBA00022452"/>
    </source>
</evidence>
<dbReference type="InterPro" id="IPR036942">
    <property type="entry name" value="Beta-barrel_TonB_sf"/>
</dbReference>
<evidence type="ECO:0000256" key="1">
    <source>
        <dbReference type="ARBA" id="ARBA00004571"/>
    </source>
</evidence>
<keyword evidence="5 11" id="KW-0812">Transmembrane</keyword>
<evidence type="ECO:0000256" key="5">
    <source>
        <dbReference type="ARBA" id="ARBA00022692"/>
    </source>
</evidence>
<evidence type="ECO:0000256" key="6">
    <source>
        <dbReference type="ARBA" id="ARBA00023004"/>
    </source>
</evidence>
<evidence type="ECO:0000256" key="8">
    <source>
        <dbReference type="ARBA" id="ARBA00023077"/>
    </source>
</evidence>
<keyword evidence="10 11" id="KW-0998">Cell outer membrane</keyword>
<dbReference type="Pfam" id="PF00593">
    <property type="entry name" value="TonB_dep_Rec_b-barrel"/>
    <property type="match status" value="1"/>
</dbReference>
<comment type="similarity">
    <text evidence="11 12">Belongs to the TonB-dependent receptor family.</text>
</comment>
<dbReference type="GO" id="GO:0009279">
    <property type="term" value="C:cell outer membrane"/>
    <property type="evidence" value="ECO:0007669"/>
    <property type="project" value="UniProtKB-SubCell"/>
</dbReference>
<evidence type="ECO:0000256" key="4">
    <source>
        <dbReference type="ARBA" id="ARBA00022496"/>
    </source>
</evidence>
<dbReference type="PANTHER" id="PTHR32552:SF81">
    <property type="entry name" value="TONB-DEPENDENT OUTER MEMBRANE RECEPTOR"/>
    <property type="match status" value="1"/>
</dbReference>
<accession>A0A7X4H217</accession>
<evidence type="ECO:0000256" key="9">
    <source>
        <dbReference type="ARBA" id="ARBA00023136"/>
    </source>
</evidence>
<evidence type="ECO:0000256" key="10">
    <source>
        <dbReference type="ARBA" id="ARBA00023237"/>
    </source>
</evidence>
<gene>
    <name evidence="16" type="ORF">GTP56_11500</name>
</gene>
<evidence type="ECO:0000256" key="12">
    <source>
        <dbReference type="RuleBase" id="RU003357"/>
    </source>
</evidence>
<evidence type="ECO:0000313" key="16">
    <source>
        <dbReference type="EMBL" id="MYM72824.1"/>
    </source>
</evidence>
<evidence type="ECO:0000259" key="14">
    <source>
        <dbReference type="Pfam" id="PF00593"/>
    </source>
</evidence>
<keyword evidence="2 11" id="KW-0813">Transport</keyword>
<evidence type="ECO:0000256" key="13">
    <source>
        <dbReference type="SAM" id="SignalP"/>
    </source>
</evidence>
<keyword evidence="8 12" id="KW-0798">TonB box</keyword>
<evidence type="ECO:0000259" key="15">
    <source>
        <dbReference type="Pfam" id="PF07715"/>
    </source>
</evidence>
<dbReference type="InterPro" id="IPR039426">
    <property type="entry name" value="TonB-dep_rcpt-like"/>
</dbReference>
<dbReference type="InterPro" id="IPR000531">
    <property type="entry name" value="Beta-barrel_TonB"/>
</dbReference>
<organism evidence="16 17">
    <name type="scientific">Duganella margarita</name>
    <dbReference type="NCBI Taxonomy" id="2692170"/>
    <lineage>
        <taxon>Bacteria</taxon>
        <taxon>Pseudomonadati</taxon>
        <taxon>Pseudomonadota</taxon>
        <taxon>Betaproteobacteria</taxon>
        <taxon>Burkholderiales</taxon>
        <taxon>Oxalobacteraceae</taxon>
        <taxon>Telluria group</taxon>
        <taxon>Duganella</taxon>
    </lineage>
</organism>
<reference evidence="16 17" key="1">
    <citation type="submission" date="2019-12" db="EMBL/GenBank/DDBJ databases">
        <title>Novel species isolated from a subtropical stream in China.</title>
        <authorList>
            <person name="Lu H."/>
        </authorList>
    </citation>
    <scope>NUCLEOTIDE SEQUENCE [LARGE SCALE GENOMIC DNA]</scope>
    <source>
        <strain evidence="16 17">FT134W</strain>
    </source>
</reference>
<keyword evidence="9 11" id="KW-0472">Membrane</keyword>
<feature type="domain" description="TonB-dependent receptor-like beta-barrel" evidence="14">
    <location>
        <begin position="340"/>
        <end position="852"/>
    </location>
</feature>
<feature type="chain" id="PRO_5030535903" evidence="13">
    <location>
        <begin position="29"/>
        <end position="889"/>
    </location>
</feature>
<dbReference type="Pfam" id="PF07715">
    <property type="entry name" value="Plug"/>
    <property type="match status" value="1"/>
</dbReference>
<feature type="signal peptide" evidence="13">
    <location>
        <begin position="1"/>
        <end position="28"/>
    </location>
</feature>
<dbReference type="SUPFAM" id="SSF56935">
    <property type="entry name" value="Porins"/>
    <property type="match status" value="1"/>
</dbReference>
<dbReference type="PROSITE" id="PS52016">
    <property type="entry name" value="TONB_DEPENDENT_REC_3"/>
    <property type="match status" value="1"/>
</dbReference>
<comment type="caution">
    <text evidence="16">The sequence shown here is derived from an EMBL/GenBank/DDBJ whole genome shotgun (WGS) entry which is preliminary data.</text>
</comment>
<dbReference type="EMBL" id="WWCR01000010">
    <property type="protein sequence ID" value="MYM72824.1"/>
    <property type="molecule type" value="Genomic_DNA"/>
</dbReference>
<dbReference type="GO" id="GO:0006826">
    <property type="term" value="P:iron ion transport"/>
    <property type="evidence" value="ECO:0007669"/>
    <property type="project" value="UniProtKB-KW"/>
</dbReference>
<sequence length="889" mass="97533">MFDSNRRKTLISSAVAGALAVLAAPGFAQEAAPATTPDAKADTIQEVMVTATRYSTSLLKTPVAVTAVTQEDLTRQGAVNIKALTGEVPNLQLGGAVDGSSGVQIAIRGVSNSDFTEIGNPAVGLHVAGIYSPRPQGALALLFDLEQLEILRGPQGTLFGRNSTGGSINIIPNKPVIGSKEGSAELDLGNYNQRQLNVVQNIPVTDNFALRFTAMGVKRDGWINQTQDKYDVNMPSKGFPADGIPDTDQRHNTKVDKSDYYSNRNQWAARLSGLWKISNNLQWLVAYENFQNNDAGDIAMKDCAQAAGTPYACTGGKYDVAINVPGITDMSIRTLRSNLVWNVDKQTDIEYSYAHAVQRRFQQQDSDSGYQPIAADVDATAAAGGDHWPVVDNATYTLGSKFASDVHELQLRQNFGSLRYVAGLFYMKEKNSLDYGQDFLNQGPNGYPYSNFYHQPDRQSESKAVFAQADWQFVPTWNFTAGVRASKDSRADKNGQFWESYGTDYFNGQLNPGGPGTPGYTGVNSSLLKPGMGAYYGSGVFPAASSISDHAESWSKTTGRLGLTWQPNSRNMVYTSLSTGYKAGGFNDRFNLCGTELDANGKPYDCATGPAGPQYSYLPYKPETVTNLEFGYKGKMLEDRLTLSATVFYSRYKDMQVTGQHTVGRSKRTCDADHPACDAVISWWSTQNVGRADIKGLELEGQYRPWRDARLTYSASLLSAKIADYPTYSDDIGCNARAAQGVTPCPDYYTGTNPALAQLRPYNVVGNHLPYAPPRTMNLSFSQDFYFADGWSLTPWVQARWQDKMYFSLRNLDTPHLSDAQRAYSQVDASLRLSTPSGARFPWHAELYVRNLGDVRAKTWAGIGGPQQTFTVASYNDPRMFGIRVGTEW</sequence>
<dbReference type="InterPro" id="IPR012910">
    <property type="entry name" value="Plug_dom"/>
</dbReference>
<keyword evidence="3 11" id="KW-1134">Transmembrane beta strand</keyword>
<dbReference type="Proteomes" id="UP000469734">
    <property type="component" value="Unassembled WGS sequence"/>
</dbReference>
<keyword evidence="13" id="KW-0732">Signal</keyword>
<evidence type="ECO:0000256" key="2">
    <source>
        <dbReference type="ARBA" id="ARBA00022448"/>
    </source>
</evidence>
<evidence type="ECO:0000256" key="11">
    <source>
        <dbReference type="PROSITE-ProRule" id="PRU01360"/>
    </source>
</evidence>
<dbReference type="PANTHER" id="PTHR32552">
    <property type="entry name" value="FERRICHROME IRON RECEPTOR-RELATED"/>
    <property type="match status" value="1"/>
</dbReference>
<comment type="subcellular location">
    <subcellularLocation>
        <location evidence="1 11">Cell outer membrane</location>
        <topology evidence="1 11">Multi-pass membrane protein</topology>
    </subcellularLocation>
</comment>
<dbReference type="InterPro" id="IPR006311">
    <property type="entry name" value="TAT_signal"/>
</dbReference>
<keyword evidence="16" id="KW-0675">Receptor</keyword>
<keyword evidence="6" id="KW-0408">Iron</keyword>
<feature type="domain" description="TonB-dependent receptor plug" evidence="15">
    <location>
        <begin position="59"/>
        <end position="166"/>
    </location>
</feature>
<dbReference type="RefSeq" id="WP_161050191.1">
    <property type="nucleotide sequence ID" value="NZ_WWCR01000010.1"/>
</dbReference>
<dbReference type="Gene3D" id="2.40.170.20">
    <property type="entry name" value="TonB-dependent receptor, beta-barrel domain"/>
    <property type="match status" value="1"/>
</dbReference>
<keyword evidence="4" id="KW-0410">Iron transport</keyword>
<evidence type="ECO:0000313" key="17">
    <source>
        <dbReference type="Proteomes" id="UP000469734"/>
    </source>
</evidence>
<dbReference type="AlphaFoldDB" id="A0A7X4H217"/>
<keyword evidence="7" id="KW-0406">Ion transport</keyword>
<protein>
    <submittedName>
        <fullName evidence="16">TonB-dependent receptor</fullName>
    </submittedName>
</protein>